<name>A0A1Y3BM77_EURMA</name>
<dbReference type="Pfam" id="PF14598">
    <property type="entry name" value="PAS_11"/>
    <property type="match status" value="1"/>
</dbReference>
<accession>A0A1Y3BM77</accession>
<evidence type="ECO:0000256" key="1">
    <source>
        <dbReference type="SAM" id="MobiDB-lite"/>
    </source>
</evidence>
<gene>
    <name evidence="2" type="ORF">BLA29_006330</name>
</gene>
<feature type="compositionally biased region" description="Low complexity" evidence="1">
    <location>
        <begin position="134"/>
        <end position="150"/>
    </location>
</feature>
<sequence length="266" mass="29846">MQWIWVHVVLQVKDNNENSQQPVIVCTNQVLRSIRNAIQSMVISILFTAFKNALYAQFFHFYRHDIINTIITYSNTSNNYNDHHLQQQQSSTSTSTSMTTTFHATPEATANLAVHPSHPNNEYNGSYSNGMSIQTNSNANTNNNNNSQYDNYDEYPTSSMAQLQQYSPQAGTLPYQANISQTNNLNHNSNIPNTPPATAAIEHRIKVELTSPPPPSVPKTRTKRHRQNGTNNTEPSNNKRTKNKKNQPINNSSLVTNVATTTSNTP</sequence>
<organism evidence="2 3">
    <name type="scientific">Euroglyphus maynei</name>
    <name type="common">Mayne's house dust mite</name>
    <dbReference type="NCBI Taxonomy" id="6958"/>
    <lineage>
        <taxon>Eukaryota</taxon>
        <taxon>Metazoa</taxon>
        <taxon>Ecdysozoa</taxon>
        <taxon>Arthropoda</taxon>
        <taxon>Chelicerata</taxon>
        <taxon>Arachnida</taxon>
        <taxon>Acari</taxon>
        <taxon>Acariformes</taxon>
        <taxon>Sarcoptiformes</taxon>
        <taxon>Astigmata</taxon>
        <taxon>Psoroptidia</taxon>
        <taxon>Analgoidea</taxon>
        <taxon>Pyroglyphidae</taxon>
        <taxon>Pyroglyphinae</taxon>
        <taxon>Euroglyphus</taxon>
    </lineage>
</organism>
<reference evidence="2 3" key="1">
    <citation type="submission" date="2017-03" db="EMBL/GenBank/DDBJ databases">
        <title>Genome Survey of Euroglyphus maynei.</title>
        <authorList>
            <person name="Arlian L.G."/>
            <person name="Morgan M.S."/>
            <person name="Rider S.D."/>
        </authorList>
    </citation>
    <scope>NUCLEOTIDE SEQUENCE [LARGE SCALE GENOMIC DNA]</scope>
    <source>
        <strain evidence="2">Arlian Lab</strain>
        <tissue evidence="2">Whole body</tissue>
    </source>
</reference>
<feature type="compositionally biased region" description="Polar residues" evidence="1">
    <location>
        <begin position="246"/>
        <end position="266"/>
    </location>
</feature>
<keyword evidence="3" id="KW-1185">Reference proteome</keyword>
<feature type="region of interest" description="Disordered" evidence="1">
    <location>
        <begin position="208"/>
        <end position="266"/>
    </location>
</feature>
<proteinExistence type="predicted"/>
<dbReference type="AlphaFoldDB" id="A0A1Y3BM77"/>
<dbReference type="EMBL" id="MUJZ01019264">
    <property type="protein sequence ID" value="OTF80245.1"/>
    <property type="molecule type" value="Genomic_DNA"/>
</dbReference>
<evidence type="ECO:0000313" key="2">
    <source>
        <dbReference type="EMBL" id="OTF80245.1"/>
    </source>
</evidence>
<feature type="region of interest" description="Disordered" evidence="1">
    <location>
        <begin position="112"/>
        <end position="154"/>
    </location>
</feature>
<comment type="caution">
    <text evidence="2">The sequence shown here is derived from an EMBL/GenBank/DDBJ whole genome shotgun (WGS) entry which is preliminary data.</text>
</comment>
<dbReference type="Proteomes" id="UP000194236">
    <property type="component" value="Unassembled WGS sequence"/>
</dbReference>
<evidence type="ECO:0000313" key="3">
    <source>
        <dbReference type="Proteomes" id="UP000194236"/>
    </source>
</evidence>
<feature type="compositionally biased region" description="Polar residues" evidence="1">
    <location>
        <begin position="228"/>
        <end position="238"/>
    </location>
</feature>
<protein>
    <submittedName>
        <fullName evidence="2">Uncharacterized protein</fullName>
    </submittedName>
</protein>
<dbReference type="OrthoDB" id="9978016at2759"/>
<feature type="compositionally biased region" description="Polar residues" evidence="1">
    <location>
        <begin position="118"/>
        <end position="133"/>
    </location>
</feature>